<dbReference type="InterPro" id="IPR036881">
    <property type="entry name" value="Glyco_hydro_3_C_sf"/>
</dbReference>
<dbReference type="AlphaFoldDB" id="A0A7W0DJB2"/>
<dbReference type="InterPro" id="IPR051915">
    <property type="entry name" value="Cellulose_Degrad_GH3"/>
</dbReference>
<dbReference type="Proteomes" id="UP000545761">
    <property type="component" value="Unassembled WGS sequence"/>
</dbReference>
<dbReference type="PANTHER" id="PTHR30620">
    <property type="entry name" value="PERIPLASMIC BETA-GLUCOSIDASE-RELATED"/>
    <property type="match status" value="1"/>
</dbReference>
<comment type="caution">
    <text evidence="9">The sequence shown here is derived from an EMBL/GenBank/DDBJ whole genome shotgun (WGS) entry which is preliminary data.</text>
</comment>
<dbReference type="GO" id="GO:0008422">
    <property type="term" value="F:beta-glucosidase activity"/>
    <property type="evidence" value="ECO:0007669"/>
    <property type="project" value="UniProtKB-EC"/>
</dbReference>
<proteinExistence type="inferred from homology"/>
<dbReference type="PANTHER" id="PTHR30620:SF16">
    <property type="entry name" value="LYSOSOMAL BETA GLUCOSIDASE"/>
    <property type="match status" value="1"/>
</dbReference>
<dbReference type="SUPFAM" id="SSF52279">
    <property type="entry name" value="Beta-D-glucan exohydrolase, C-terminal domain"/>
    <property type="match status" value="1"/>
</dbReference>
<dbReference type="InterPro" id="IPR002772">
    <property type="entry name" value="Glyco_hydro_3_C"/>
</dbReference>
<reference evidence="9 10" key="1">
    <citation type="submission" date="2020-07" db="EMBL/GenBank/DDBJ databases">
        <title>Streptomyces isolated from Indian soil.</title>
        <authorList>
            <person name="Mandal S."/>
            <person name="Maiti P.K."/>
        </authorList>
    </citation>
    <scope>NUCLEOTIDE SEQUENCE [LARGE SCALE GENOMIC DNA]</scope>
    <source>
        <strain evidence="9 10">PSKA28</strain>
    </source>
</reference>
<protein>
    <recommendedName>
        <fullName evidence="3">beta-glucosidase</fullName>
        <ecNumber evidence="3">3.2.1.21</ecNumber>
    </recommendedName>
</protein>
<dbReference type="Gene3D" id="3.40.50.1700">
    <property type="entry name" value="Glycoside hydrolase family 3 C-terminal domain"/>
    <property type="match status" value="1"/>
</dbReference>
<feature type="region of interest" description="Disordered" evidence="7">
    <location>
        <begin position="83"/>
        <end position="113"/>
    </location>
</feature>
<sequence>MWCGGPVAGHSAVRRRPFVVVLTCGRPLALGSWLASAPAVLVAWHPGLESGHAIADVVFSAVNPGGKLPASFPRTTGQIPIHYNHENTGLPRPCRQTPSPSYRWEEPPAPRRLARSPTALRAWEVPPAALSSVNDSPTALREVLTKWESD</sequence>
<comment type="catalytic activity">
    <reaction evidence="1">
        <text>Hydrolysis of terminal, non-reducing beta-D-glucosyl residues with release of beta-D-glucose.</text>
        <dbReference type="EC" id="3.2.1.21"/>
    </reaction>
</comment>
<evidence type="ECO:0000313" key="9">
    <source>
        <dbReference type="EMBL" id="MBA2946156.1"/>
    </source>
</evidence>
<dbReference type="EC" id="3.2.1.21" evidence="3"/>
<evidence type="ECO:0000313" key="10">
    <source>
        <dbReference type="Proteomes" id="UP000545761"/>
    </source>
</evidence>
<keyword evidence="5 9" id="KW-0378">Hydrolase</keyword>
<comment type="similarity">
    <text evidence="2">Belongs to the glycosyl hydrolase 3 family.</text>
</comment>
<feature type="domain" description="Glycoside hydrolase family 3 C-terminal" evidence="8">
    <location>
        <begin position="15"/>
        <end position="86"/>
    </location>
</feature>
<dbReference type="GO" id="GO:0009251">
    <property type="term" value="P:glucan catabolic process"/>
    <property type="evidence" value="ECO:0007669"/>
    <property type="project" value="TreeGrafter"/>
</dbReference>
<dbReference type="Pfam" id="PF01915">
    <property type="entry name" value="Glyco_hydro_3_C"/>
    <property type="match status" value="1"/>
</dbReference>
<evidence type="ECO:0000256" key="6">
    <source>
        <dbReference type="ARBA" id="ARBA00023295"/>
    </source>
</evidence>
<evidence type="ECO:0000256" key="1">
    <source>
        <dbReference type="ARBA" id="ARBA00000448"/>
    </source>
</evidence>
<gene>
    <name evidence="9" type="ORF">H1D24_10090</name>
</gene>
<evidence type="ECO:0000256" key="4">
    <source>
        <dbReference type="ARBA" id="ARBA00022729"/>
    </source>
</evidence>
<evidence type="ECO:0000256" key="2">
    <source>
        <dbReference type="ARBA" id="ARBA00005336"/>
    </source>
</evidence>
<feature type="non-terminal residue" evidence="9">
    <location>
        <position position="150"/>
    </location>
</feature>
<accession>A0A7W0DJB2</accession>
<evidence type="ECO:0000256" key="7">
    <source>
        <dbReference type="SAM" id="MobiDB-lite"/>
    </source>
</evidence>
<dbReference type="EMBL" id="JACEHE010000004">
    <property type="protein sequence ID" value="MBA2946156.1"/>
    <property type="molecule type" value="Genomic_DNA"/>
</dbReference>
<evidence type="ECO:0000259" key="8">
    <source>
        <dbReference type="Pfam" id="PF01915"/>
    </source>
</evidence>
<keyword evidence="6" id="KW-0326">Glycosidase</keyword>
<evidence type="ECO:0000256" key="5">
    <source>
        <dbReference type="ARBA" id="ARBA00022801"/>
    </source>
</evidence>
<name>A0A7W0DJB2_9ACTN</name>
<evidence type="ECO:0000256" key="3">
    <source>
        <dbReference type="ARBA" id="ARBA00012744"/>
    </source>
</evidence>
<keyword evidence="4" id="KW-0732">Signal</keyword>
<organism evidence="9 10">
    <name type="scientific">Streptomyces himalayensis subsp. himalayensis</name>
    <dbReference type="NCBI Taxonomy" id="2756131"/>
    <lineage>
        <taxon>Bacteria</taxon>
        <taxon>Bacillati</taxon>
        <taxon>Actinomycetota</taxon>
        <taxon>Actinomycetes</taxon>
        <taxon>Kitasatosporales</taxon>
        <taxon>Streptomycetaceae</taxon>
        <taxon>Streptomyces</taxon>
        <taxon>Streptomyces himalayensis</taxon>
    </lineage>
</organism>